<dbReference type="SUPFAM" id="SSF81383">
    <property type="entry name" value="F-box domain"/>
    <property type="match status" value="1"/>
</dbReference>
<evidence type="ECO:0000313" key="3">
    <source>
        <dbReference type="EMBL" id="KAF2760756.1"/>
    </source>
</evidence>
<proteinExistence type="predicted"/>
<dbReference type="AlphaFoldDB" id="A0A6A6WFR9"/>
<dbReference type="CDD" id="cd09917">
    <property type="entry name" value="F-box_SF"/>
    <property type="match status" value="1"/>
</dbReference>
<feature type="domain" description="F-box" evidence="2">
    <location>
        <begin position="37"/>
        <end position="83"/>
    </location>
</feature>
<evidence type="ECO:0000313" key="4">
    <source>
        <dbReference type="Proteomes" id="UP000799437"/>
    </source>
</evidence>
<name>A0A6A6WFR9_9PEZI</name>
<reference evidence="3" key="1">
    <citation type="journal article" date="2020" name="Stud. Mycol.">
        <title>101 Dothideomycetes genomes: a test case for predicting lifestyles and emergence of pathogens.</title>
        <authorList>
            <person name="Haridas S."/>
            <person name="Albert R."/>
            <person name="Binder M."/>
            <person name="Bloem J."/>
            <person name="Labutti K."/>
            <person name="Salamov A."/>
            <person name="Andreopoulos B."/>
            <person name="Baker S."/>
            <person name="Barry K."/>
            <person name="Bills G."/>
            <person name="Bluhm B."/>
            <person name="Cannon C."/>
            <person name="Castanera R."/>
            <person name="Culley D."/>
            <person name="Daum C."/>
            <person name="Ezra D."/>
            <person name="Gonzalez J."/>
            <person name="Henrissat B."/>
            <person name="Kuo A."/>
            <person name="Liang C."/>
            <person name="Lipzen A."/>
            <person name="Lutzoni F."/>
            <person name="Magnuson J."/>
            <person name="Mondo S."/>
            <person name="Nolan M."/>
            <person name="Ohm R."/>
            <person name="Pangilinan J."/>
            <person name="Park H.-J."/>
            <person name="Ramirez L."/>
            <person name="Alfaro M."/>
            <person name="Sun H."/>
            <person name="Tritt A."/>
            <person name="Yoshinaga Y."/>
            <person name="Zwiers L.-H."/>
            <person name="Turgeon B."/>
            <person name="Goodwin S."/>
            <person name="Spatafora J."/>
            <person name="Crous P."/>
            <person name="Grigoriev I."/>
        </authorList>
    </citation>
    <scope>NUCLEOTIDE SEQUENCE</scope>
    <source>
        <strain evidence="3">CBS 121739</strain>
    </source>
</reference>
<dbReference type="PROSITE" id="PS50181">
    <property type="entry name" value="FBOX"/>
    <property type="match status" value="1"/>
</dbReference>
<dbReference type="OrthoDB" id="2522477at2759"/>
<keyword evidence="4" id="KW-1185">Reference proteome</keyword>
<dbReference type="RefSeq" id="XP_033603207.1">
    <property type="nucleotide sequence ID" value="XM_033740065.1"/>
</dbReference>
<dbReference type="EMBL" id="ML996567">
    <property type="protein sequence ID" value="KAF2760756.1"/>
    <property type="molecule type" value="Genomic_DNA"/>
</dbReference>
<sequence>MADGDGKDGTTAPSLHASSTPQQHLNSTIMPNDNNEQSALLTLPSEILIHIFDLIDERNTLLNASNTCTRLRKFAQEHIYRDVLIRTGQAARRMNRDLANNPIRTRNIRRLAIRYLAEDQDGIEDINPRIREMKHLRHLFIETPCCNDIQWRPHLEGQREWAEKGRIDVTDLFRNATLLRDPAHRSLAFLKSFTYHSHGLGNAKYAFPDHSVFHHPTLETIKLSCLDFTPDPSTTTTTTPNHTTSLRTLIFDECNISAPALLTTLRLPRALQTLTLGERKHHFHDSPIPLLASSLSTLLAALALQSHALTSLSHDGGSPHIFDSAATPSSFRNALPSLHTLVIGPASFLHRYLQAEAHPPRLRALALSGIQTHHLEYLEQILERYLATWLPAPRFGSDTAMPTPMPYALDIHMRPTKDVDTIEDAVALLWRSPSRCLGTRSFGESMARRGCRVRVWASLWGNFIPPYMYGEQEPVEVVAYDSMAASARSGVGVGEEDVVEMEERERERESNGSNGSGGGGGEEGRWRM</sequence>
<evidence type="ECO:0000256" key="1">
    <source>
        <dbReference type="SAM" id="MobiDB-lite"/>
    </source>
</evidence>
<feature type="region of interest" description="Disordered" evidence="1">
    <location>
        <begin position="1"/>
        <end position="33"/>
    </location>
</feature>
<dbReference type="Gene3D" id="3.80.10.10">
    <property type="entry name" value="Ribonuclease Inhibitor"/>
    <property type="match status" value="1"/>
</dbReference>
<dbReference type="InterPro" id="IPR032675">
    <property type="entry name" value="LRR_dom_sf"/>
</dbReference>
<feature type="compositionally biased region" description="Polar residues" evidence="1">
    <location>
        <begin position="11"/>
        <end position="33"/>
    </location>
</feature>
<feature type="compositionally biased region" description="Basic and acidic residues" evidence="1">
    <location>
        <begin position="501"/>
        <end position="510"/>
    </location>
</feature>
<dbReference type="SUPFAM" id="SSF52047">
    <property type="entry name" value="RNI-like"/>
    <property type="match status" value="1"/>
</dbReference>
<organism evidence="3 4">
    <name type="scientific">Pseudovirgaria hyperparasitica</name>
    <dbReference type="NCBI Taxonomy" id="470096"/>
    <lineage>
        <taxon>Eukaryota</taxon>
        <taxon>Fungi</taxon>
        <taxon>Dikarya</taxon>
        <taxon>Ascomycota</taxon>
        <taxon>Pezizomycotina</taxon>
        <taxon>Dothideomycetes</taxon>
        <taxon>Dothideomycetes incertae sedis</taxon>
        <taxon>Acrospermales</taxon>
        <taxon>Acrospermaceae</taxon>
        <taxon>Pseudovirgaria</taxon>
    </lineage>
</organism>
<dbReference type="InterPro" id="IPR001810">
    <property type="entry name" value="F-box_dom"/>
</dbReference>
<accession>A0A6A6WFR9</accession>
<dbReference type="GeneID" id="54481119"/>
<gene>
    <name evidence="3" type="ORF">EJ05DRAFT_241542</name>
</gene>
<dbReference type="Pfam" id="PF12937">
    <property type="entry name" value="F-box-like"/>
    <property type="match status" value="1"/>
</dbReference>
<evidence type="ECO:0000259" key="2">
    <source>
        <dbReference type="PROSITE" id="PS50181"/>
    </source>
</evidence>
<dbReference type="InterPro" id="IPR036047">
    <property type="entry name" value="F-box-like_dom_sf"/>
</dbReference>
<protein>
    <recommendedName>
        <fullName evidence="2">F-box domain-containing protein</fullName>
    </recommendedName>
</protein>
<dbReference type="Proteomes" id="UP000799437">
    <property type="component" value="Unassembled WGS sequence"/>
</dbReference>
<feature type="region of interest" description="Disordered" evidence="1">
    <location>
        <begin position="491"/>
        <end position="528"/>
    </location>
</feature>